<dbReference type="InterPro" id="IPR024344">
    <property type="entry name" value="MDMPI_metal-binding"/>
</dbReference>
<proteinExistence type="predicted"/>
<dbReference type="RefSeq" id="WP_253863022.1">
    <property type="nucleotide sequence ID" value="NZ_BAAALN010000005.1"/>
</dbReference>
<dbReference type="NCBIfam" id="TIGR03086">
    <property type="entry name" value="TIGR03086 family metal-binding protein"/>
    <property type="match status" value="1"/>
</dbReference>
<feature type="domain" description="Mycothiol-dependent maleylpyruvate isomerase metal-binding" evidence="1">
    <location>
        <begin position="24"/>
        <end position="136"/>
    </location>
</feature>
<dbReference type="InterPro" id="IPR017517">
    <property type="entry name" value="Maleyloyr_isom"/>
</dbReference>
<accession>A0ABP4GX34</accession>
<gene>
    <name evidence="2" type="ORF">GCM10009676_22990</name>
</gene>
<dbReference type="Gene3D" id="1.20.120.450">
    <property type="entry name" value="dinb family like domain"/>
    <property type="match status" value="1"/>
</dbReference>
<sequence length="198" mass="20172">MAENSTTDSNTTDSNAVAGAVPVAARELLGVLARIGDADTSRPTPCADFTVADLLEHLRYWGPGLLAASPAGADTADTGNTADTGGLAALVERLGAAWSDPASWEGNGSIAGTELPRSVLGRMVFVEFVLHAWDLAAAVNPGGGWRSSVAAPAVDVLSGLVAQGRRMGAFGPEVEVPASAPEMDRALGLAGRDPAWRP</sequence>
<dbReference type="NCBIfam" id="TIGR03083">
    <property type="entry name" value="maleylpyruvate isomerase family mycothiol-dependent enzyme"/>
    <property type="match status" value="1"/>
</dbReference>
<name>A0ABP4GX34_9PSEU</name>
<reference evidence="3" key="1">
    <citation type="journal article" date="2019" name="Int. J. Syst. Evol. Microbiol.">
        <title>The Global Catalogue of Microorganisms (GCM) 10K type strain sequencing project: providing services to taxonomists for standard genome sequencing and annotation.</title>
        <authorList>
            <consortium name="The Broad Institute Genomics Platform"/>
            <consortium name="The Broad Institute Genome Sequencing Center for Infectious Disease"/>
            <person name="Wu L."/>
            <person name="Ma J."/>
        </authorList>
    </citation>
    <scope>NUCLEOTIDE SEQUENCE [LARGE SCALE GENOMIC DNA]</scope>
    <source>
        <strain evidence="3">JCM 13023</strain>
    </source>
</reference>
<dbReference type="Proteomes" id="UP001500653">
    <property type="component" value="Unassembled WGS sequence"/>
</dbReference>
<dbReference type="Pfam" id="PF11716">
    <property type="entry name" value="MDMPI_N"/>
    <property type="match status" value="1"/>
</dbReference>
<dbReference type="InterPro" id="IPR017520">
    <property type="entry name" value="CHP03086"/>
</dbReference>
<organism evidence="2 3">
    <name type="scientific">Prauserella halophila</name>
    <dbReference type="NCBI Taxonomy" id="185641"/>
    <lineage>
        <taxon>Bacteria</taxon>
        <taxon>Bacillati</taxon>
        <taxon>Actinomycetota</taxon>
        <taxon>Actinomycetes</taxon>
        <taxon>Pseudonocardiales</taxon>
        <taxon>Pseudonocardiaceae</taxon>
        <taxon>Prauserella</taxon>
    </lineage>
</organism>
<dbReference type="EMBL" id="BAAALN010000005">
    <property type="protein sequence ID" value="GAA1237889.1"/>
    <property type="molecule type" value="Genomic_DNA"/>
</dbReference>
<evidence type="ECO:0000313" key="2">
    <source>
        <dbReference type="EMBL" id="GAA1237889.1"/>
    </source>
</evidence>
<comment type="caution">
    <text evidence="2">The sequence shown here is derived from an EMBL/GenBank/DDBJ whole genome shotgun (WGS) entry which is preliminary data.</text>
</comment>
<keyword evidence="3" id="KW-1185">Reference proteome</keyword>
<protein>
    <submittedName>
        <fullName evidence="2">TIGR03086 family metal-binding protein</fullName>
    </submittedName>
</protein>
<evidence type="ECO:0000259" key="1">
    <source>
        <dbReference type="Pfam" id="PF11716"/>
    </source>
</evidence>
<dbReference type="SUPFAM" id="SSF109854">
    <property type="entry name" value="DinB/YfiT-like putative metalloenzymes"/>
    <property type="match status" value="1"/>
</dbReference>
<dbReference type="InterPro" id="IPR034660">
    <property type="entry name" value="DinB/YfiT-like"/>
</dbReference>
<evidence type="ECO:0000313" key="3">
    <source>
        <dbReference type="Proteomes" id="UP001500653"/>
    </source>
</evidence>